<comment type="caution">
    <text evidence="5">The sequence shown here is derived from an EMBL/GenBank/DDBJ whole genome shotgun (WGS) entry which is preliminary data.</text>
</comment>
<evidence type="ECO:0000313" key="5">
    <source>
        <dbReference type="EMBL" id="KAK6330441.1"/>
    </source>
</evidence>
<dbReference type="PROSITE" id="PS50088">
    <property type="entry name" value="ANK_REPEAT"/>
    <property type="match status" value="4"/>
</dbReference>
<dbReference type="InterPro" id="IPR002110">
    <property type="entry name" value="Ankyrin_rpt"/>
</dbReference>
<dbReference type="Pfam" id="PF12796">
    <property type="entry name" value="Ank_2"/>
    <property type="match status" value="2"/>
</dbReference>
<dbReference type="InterPro" id="IPR036770">
    <property type="entry name" value="Ankyrin_rpt-contain_sf"/>
</dbReference>
<sequence>MSSFLLKEKQKWALLLDEPDWRPEGPKKSIVAGCFSSTPQTPIWILRALLYEILRHNRDLIDKESPDFWQVSSNPDQPTLNSDAFESLDILAKLLGSIANHADIDKLYLIIDGRYPNTRDARNMSQLISIVSSSCGGGVTPRWIISTRPNGFDRWIDNITTINLFERNRDDIVKVAKSRVKDLQRLHLAITDSFADEVVGILTQRADGMFLWLSLALDSLEETTIWDIKIVKENLQGIPYDVQDIYGNIFDSADRKMQTLLRWAFLAGRRLKVTEVVVMWALVDGVRSIKEIEAKSLSPDSLRESIKTGNMKAFLALDDDDSIYAAHPSVKDFVEQMVDNPEQVQARRKITGTAPTRAEVHAQLAEICLVYLNLDEIQSLPAPKPPTDEDGIIDKEKRDEEIRKYLGKYEFLEYSIKYLGLHLRESGKSGIKITVPGMENFFEKSTSALRNWVRGYDLLVRCTQGKYTGDSSGLSLLFIAARLNLISLAEHSLSSSGLQSGLMSGISIPGVKTLADSISSVGMIRQKIINFPDMKGWSPLHVAADSEAVDILAWLLNEGAAVDSITIGVIRPGRTALHFASSKASDNGVQMVQELLKKGANPGSLTTFGGNTPLHYAVQCGSLETVKLLVRKTYQKTAADPNVPNYSGMTALHKAVSMPGLEAIVEVLLEYGGDPEKTSTLDRVGVAREMKSLKLGSVIKNVATSSPTSTLKAATDAVRGPAGNQTALHIAVRSAGTGETVKLLLEWYKKARLKRNTKDSNGYSALHTAAAGVGCATHTKLLLESNLFDVNAQDNNGRTPLILYARRLSLHRSLADLGDLSALKETLDALLAAGAAVEIKDKEGKTAVDYVKSAGLTWAERRLNSDVTGPLSPPLTDTSSPPTSPKKGILGGIPSFGKDKEKSGKEKEKKSKGGFFGKSK</sequence>
<feature type="repeat" description="ANK" evidence="3">
    <location>
        <begin position="572"/>
        <end position="607"/>
    </location>
</feature>
<evidence type="ECO:0000256" key="2">
    <source>
        <dbReference type="ARBA" id="ARBA00023043"/>
    </source>
</evidence>
<dbReference type="Gene3D" id="1.25.40.20">
    <property type="entry name" value="Ankyrin repeat-containing domain"/>
    <property type="match status" value="2"/>
</dbReference>
<organism evidence="5 6">
    <name type="scientific">Orbilia brochopaga</name>
    <dbReference type="NCBI Taxonomy" id="3140254"/>
    <lineage>
        <taxon>Eukaryota</taxon>
        <taxon>Fungi</taxon>
        <taxon>Dikarya</taxon>
        <taxon>Ascomycota</taxon>
        <taxon>Pezizomycotina</taxon>
        <taxon>Orbiliomycetes</taxon>
        <taxon>Orbiliales</taxon>
        <taxon>Orbiliaceae</taxon>
        <taxon>Orbilia</taxon>
    </lineage>
</organism>
<keyword evidence="1" id="KW-0677">Repeat</keyword>
<name>A0AAV9TZS8_9PEZI</name>
<gene>
    <name evidence="5" type="ORF">TWF696_003333</name>
</gene>
<feature type="repeat" description="ANK" evidence="3">
    <location>
        <begin position="609"/>
        <end position="641"/>
    </location>
</feature>
<keyword evidence="2 3" id="KW-0040">ANK repeat</keyword>
<dbReference type="EMBL" id="JAVHNQ010000017">
    <property type="protein sequence ID" value="KAK6330441.1"/>
    <property type="molecule type" value="Genomic_DNA"/>
</dbReference>
<keyword evidence="6" id="KW-1185">Reference proteome</keyword>
<evidence type="ECO:0000313" key="6">
    <source>
        <dbReference type="Proteomes" id="UP001375240"/>
    </source>
</evidence>
<feature type="repeat" description="ANK" evidence="3">
    <location>
        <begin position="647"/>
        <end position="680"/>
    </location>
</feature>
<dbReference type="PRINTS" id="PR01415">
    <property type="entry name" value="ANKYRIN"/>
</dbReference>
<dbReference type="AlphaFoldDB" id="A0AAV9TZS8"/>
<dbReference type="SMART" id="SM00248">
    <property type="entry name" value="ANK"/>
    <property type="match status" value="7"/>
</dbReference>
<accession>A0AAV9TZS8</accession>
<feature type="repeat" description="ANK" evidence="3">
    <location>
        <begin position="535"/>
        <end position="567"/>
    </location>
</feature>
<feature type="compositionally biased region" description="Low complexity" evidence="4">
    <location>
        <begin position="868"/>
        <end position="881"/>
    </location>
</feature>
<reference evidence="5 6" key="1">
    <citation type="submission" date="2019-10" db="EMBL/GenBank/DDBJ databases">
        <authorList>
            <person name="Palmer J.M."/>
        </authorList>
    </citation>
    <scope>NUCLEOTIDE SEQUENCE [LARGE SCALE GENOMIC DNA]</scope>
    <source>
        <strain evidence="5 6">TWF696</strain>
    </source>
</reference>
<dbReference type="PROSITE" id="PS50297">
    <property type="entry name" value="ANK_REP_REGION"/>
    <property type="match status" value="4"/>
</dbReference>
<dbReference type="Pfam" id="PF00023">
    <property type="entry name" value="Ank"/>
    <property type="match status" value="1"/>
</dbReference>
<evidence type="ECO:0000256" key="1">
    <source>
        <dbReference type="ARBA" id="ARBA00022737"/>
    </source>
</evidence>
<protein>
    <submittedName>
        <fullName evidence="5">Uncharacterized protein</fullName>
    </submittedName>
</protein>
<proteinExistence type="predicted"/>
<feature type="region of interest" description="Disordered" evidence="4">
    <location>
        <begin position="865"/>
        <end position="920"/>
    </location>
</feature>
<evidence type="ECO:0000256" key="4">
    <source>
        <dbReference type="SAM" id="MobiDB-lite"/>
    </source>
</evidence>
<dbReference type="Proteomes" id="UP001375240">
    <property type="component" value="Unassembled WGS sequence"/>
</dbReference>
<evidence type="ECO:0000256" key="3">
    <source>
        <dbReference type="PROSITE-ProRule" id="PRU00023"/>
    </source>
</evidence>
<dbReference type="SUPFAM" id="SSF48403">
    <property type="entry name" value="Ankyrin repeat"/>
    <property type="match status" value="2"/>
</dbReference>
<dbReference type="PANTHER" id="PTHR24171">
    <property type="entry name" value="ANKYRIN REPEAT DOMAIN-CONTAINING PROTEIN 39-RELATED"/>
    <property type="match status" value="1"/>
</dbReference>
<feature type="compositionally biased region" description="Basic and acidic residues" evidence="4">
    <location>
        <begin position="897"/>
        <end position="911"/>
    </location>
</feature>